<protein>
    <submittedName>
        <fullName evidence="1">Cof subfamily protein (Haloacid dehalogenase superfamily)</fullName>
    </submittedName>
</protein>
<dbReference type="Pfam" id="PF08282">
    <property type="entry name" value="Hydrolase_3"/>
    <property type="match status" value="1"/>
</dbReference>
<dbReference type="SFLD" id="SFLDG01140">
    <property type="entry name" value="C2.B:_Phosphomannomutase_and_P"/>
    <property type="match status" value="1"/>
</dbReference>
<comment type="caution">
    <text evidence="1">The sequence shown here is derived from an EMBL/GenBank/DDBJ whole genome shotgun (WGS) entry which is preliminary data.</text>
</comment>
<dbReference type="Gene3D" id="3.30.1240.10">
    <property type="match status" value="1"/>
</dbReference>
<reference evidence="1 2" key="1">
    <citation type="submission" date="2023-07" db="EMBL/GenBank/DDBJ databases">
        <title>Genomic Encyclopedia of Type Strains, Phase IV (KMG-IV): sequencing the most valuable type-strain genomes for metagenomic binning, comparative biology and taxonomic classification.</title>
        <authorList>
            <person name="Goeker M."/>
        </authorList>
    </citation>
    <scope>NUCLEOTIDE SEQUENCE [LARGE SCALE GENOMIC DNA]</scope>
    <source>
        <strain evidence="1 2">DSM 16460</strain>
    </source>
</reference>
<dbReference type="RefSeq" id="WP_306976499.1">
    <property type="nucleotide sequence ID" value="NZ_JAUSTQ010000006.1"/>
</dbReference>
<organism evidence="1 2">
    <name type="scientific">Alkalibacillus salilacus</name>
    <dbReference type="NCBI Taxonomy" id="284582"/>
    <lineage>
        <taxon>Bacteria</taxon>
        <taxon>Bacillati</taxon>
        <taxon>Bacillota</taxon>
        <taxon>Bacilli</taxon>
        <taxon>Bacillales</taxon>
        <taxon>Bacillaceae</taxon>
        <taxon>Alkalibacillus</taxon>
    </lineage>
</organism>
<accession>A0ABT9VFM4</accession>
<sequence>MDQHIIFFDLDGTLLDRSKSVPESARQAVQTLKENGHIVAIATGRAPFMYEHVRKQLNIDTYISFNGQYVVLDGDAIYHNPLKPNSLERMVEQANANDHPMVYLDQEDMKANVQSSSYVSEAIATLKLGQIADYDPTYKERDIYQGLLFCKAGEEQEYEAAYPEFDFIRWHPYSVDVIPQGGSKAEGIQHVLNQVDLPEDRVVVFGDSLNDLEMLAQFKHSFAMEDGHDRAKETASYITPDADRDGIEQGLKKLGLI</sequence>
<dbReference type="PANTHER" id="PTHR10000:SF25">
    <property type="entry name" value="PHOSPHATASE YKRA-RELATED"/>
    <property type="match status" value="1"/>
</dbReference>
<dbReference type="PANTHER" id="PTHR10000">
    <property type="entry name" value="PHOSPHOSERINE PHOSPHATASE"/>
    <property type="match status" value="1"/>
</dbReference>
<evidence type="ECO:0000313" key="1">
    <source>
        <dbReference type="EMBL" id="MDQ0159773.1"/>
    </source>
</evidence>
<keyword evidence="2" id="KW-1185">Reference proteome</keyword>
<gene>
    <name evidence="1" type="ORF">J2S77_001759</name>
</gene>
<dbReference type="Gene3D" id="3.40.50.1000">
    <property type="entry name" value="HAD superfamily/HAD-like"/>
    <property type="match status" value="1"/>
</dbReference>
<name>A0ABT9VFM4_9BACI</name>
<dbReference type="CDD" id="cd07517">
    <property type="entry name" value="HAD_HPP"/>
    <property type="match status" value="1"/>
</dbReference>
<dbReference type="NCBIfam" id="TIGR00099">
    <property type="entry name" value="Cof-subfamily"/>
    <property type="match status" value="1"/>
</dbReference>
<dbReference type="SUPFAM" id="SSF56784">
    <property type="entry name" value="HAD-like"/>
    <property type="match status" value="1"/>
</dbReference>
<dbReference type="EMBL" id="JAUSTQ010000006">
    <property type="protein sequence ID" value="MDQ0159773.1"/>
    <property type="molecule type" value="Genomic_DNA"/>
</dbReference>
<dbReference type="SFLD" id="SFLDS00003">
    <property type="entry name" value="Haloacid_Dehalogenase"/>
    <property type="match status" value="1"/>
</dbReference>
<dbReference type="InterPro" id="IPR023214">
    <property type="entry name" value="HAD_sf"/>
</dbReference>
<dbReference type="InterPro" id="IPR036412">
    <property type="entry name" value="HAD-like_sf"/>
</dbReference>
<dbReference type="InterPro" id="IPR006379">
    <property type="entry name" value="HAD-SF_hydro_IIB"/>
</dbReference>
<evidence type="ECO:0000313" key="2">
    <source>
        <dbReference type="Proteomes" id="UP001224359"/>
    </source>
</evidence>
<dbReference type="NCBIfam" id="TIGR01484">
    <property type="entry name" value="HAD-SF-IIB"/>
    <property type="match status" value="1"/>
</dbReference>
<proteinExistence type="predicted"/>
<dbReference type="InterPro" id="IPR000150">
    <property type="entry name" value="Cof"/>
</dbReference>
<dbReference type="Proteomes" id="UP001224359">
    <property type="component" value="Unassembled WGS sequence"/>
</dbReference>